<dbReference type="Pfam" id="PF01943">
    <property type="entry name" value="Polysacc_synt"/>
    <property type="match status" value="1"/>
</dbReference>
<proteinExistence type="predicted"/>
<feature type="transmembrane region" description="Helical" evidence="6">
    <location>
        <begin position="394"/>
        <end position="413"/>
    </location>
</feature>
<feature type="transmembrane region" description="Helical" evidence="6">
    <location>
        <begin position="50"/>
        <end position="69"/>
    </location>
</feature>
<feature type="transmembrane region" description="Helical" evidence="6">
    <location>
        <begin position="81"/>
        <end position="109"/>
    </location>
</feature>
<feature type="transmembrane region" description="Helical" evidence="6">
    <location>
        <begin position="243"/>
        <end position="265"/>
    </location>
</feature>
<evidence type="ECO:0000256" key="6">
    <source>
        <dbReference type="SAM" id="Phobius"/>
    </source>
</evidence>
<feature type="transmembrane region" description="Helical" evidence="6">
    <location>
        <begin position="425"/>
        <end position="444"/>
    </location>
</feature>
<keyword evidence="2" id="KW-1003">Cell membrane</keyword>
<dbReference type="RefSeq" id="WP_258423488.1">
    <property type="nucleotide sequence ID" value="NZ_JANSUY010000007.1"/>
</dbReference>
<dbReference type="InterPro" id="IPR002797">
    <property type="entry name" value="Polysacc_synth"/>
</dbReference>
<comment type="caution">
    <text evidence="7">The sequence shown here is derived from an EMBL/GenBank/DDBJ whole genome shotgun (WGS) entry which is preliminary data.</text>
</comment>
<dbReference type="AlphaFoldDB" id="A0A9X2T0I6"/>
<keyword evidence="5 6" id="KW-0472">Membrane</keyword>
<evidence type="ECO:0000256" key="2">
    <source>
        <dbReference type="ARBA" id="ARBA00022475"/>
    </source>
</evidence>
<feature type="transmembrane region" description="Helical" evidence="6">
    <location>
        <begin position="300"/>
        <end position="317"/>
    </location>
</feature>
<feature type="transmembrane region" description="Helical" evidence="6">
    <location>
        <begin position="115"/>
        <end position="135"/>
    </location>
</feature>
<feature type="transmembrane region" description="Helical" evidence="6">
    <location>
        <begin position="178"/>
        <end position="198"/>
    </location>
</feature>
<feature type="transmembrane region" description="Helical" evidence="6">
    <location>
        <begin position="366"/>
        <end position="388"/>
    </location>
</feature>
<feature type="transmembrane region" description="Helical" evidence="6">
    <location>
        <begin position="456"/>
        <end position="476"/>
    </location>
</feature>
<comment type="subcellular location">
    <subcellularLocation>
        <location evidence="1">Cell membrane</location>
        <topology evidence="1">Multi-pass membrane protein</topology>
    </subcellularLocation>
</comment>
<evidence type="ECO:0000256" key="3">
    <source>
        <dbReference type="ARBA" id="ARBA00022692"/>
    </source>
</evidence>
<evidence type="ECO:0000256" key="1">
    <source>
        <dbReference type="ARBA" id="ARBA00004651"/>
    </source>
</evidence>
<feature type="transmembrane region" description="Helical" evidence="6">
    <location>
        <begin position="155"/>
        <end position="172"/>
    </location>
</feature>
<keyword evidence="3 6" id="KW-0812">Transmembrane</keyword>
<name>A0A9X2T0I6_9BACT</name>
<organism evidence="7 8">
    <name type="scientific">Aquiflexum gelatinilyticum</name>
    <dbReference type="NCBI Taxonomy" id="2961943"/>
    <lineage>
        <taxon>Bacteria</taxon>
        <taxon>Pseudomonadati</taxon>
        <taxon>Bacteroidota</taxon>
        <taxon>Cytophagia</taxon>
        <taxon>Cytophagales</taxon>
        <taxon>Cyclobacteriaceae</taxon>
        <taxon>Aquiflexum</taxon>
    </lineage>
</organism>
<dbReference type="PANTHER" id="PTHR30250:SF11">
    <property type="entry name" value="O-ANTIGEN TRANSPORTER-RELATED"/>
    <property type="match status" value="1"/>
</dbReference>
<dbReference type="PANTHER" id="PTHR30250">
    <property type="entry name" value="PST FAMILY PREDICTED COLANIC ACID TRANSPORTER"/>
    <property type="match status" value="1"/>
</dbReference>
<keyword evidence="4 6" id="KW-1133">Transmembrane helix</keyword>
<gene>
    <name evidence="7" type="ORF">NU887_11340</name>
</gene>
<keyword evidence="8" id="KW-1185">Reference proteome</keyword>
<dbReference type="EMBL" id="JANSUY010000007">
    <property type="protein sequence ID" value="MCR9015633.1"/>
    <property type="molecule type" value="Genomic_DNA"/>
</dbReference>
<dbReference type="Proteomes" id="UP001142175">
    <property type="component" value="Unassembled WGS sequence"/>
</dbReference>
<feature type="transmembrane region" description="Helical" evidence="6">
    <location>
        <begin position="219"/>
        <end position="237"/>
    </location>
</feature>
<dbReference type="GO" id="GO:0005886">
    <property type="term" value="C:plasma membrane"/>
    <property type="evidence" value="ECO:0007669"/>
    <property type="project" value="UniProtKB-SubCell"/>
</dbReference>
<dbReference type="InterPro" id="IPR050833">
    <property type="entry name" value="Poly_Biosynth_Transport"/>
</dbReference>
<protein>
    <submittedName>
        <fullName evidence="7">Oligosaccharide flippase family protein</fullName>
    </submittedName>
</protein>
<evidence type="ECO:0000256" key="5">
    <source>
        <dbReference type="ARBA" id="ARBA00023136"/>
    </source>
</evidence>
<feature type="transmembrane region" description="Helical" evidence="6">
    <location>
        <begin position="337"/>
        <end position="354"/>
    </location>
</feature>
<feature type="transmembrane region" description="Helical" evidence="6">
    <location>
        <begin position="12"/>
        <end position="30"/>
    </location>
</feature>
<sequence>MEKFARQSILTTLSHYLGVAIGYFNVLWLFPYSLAPEQIGIFRTVQDMAMLLVPFAQLGLGNAITRFFPQLKSKQGSFLTFSVLVTLMGFIAVSLLFFIFKSQIIAAFAVNSPQVIDFFVVVLLITLFAVVNTVLDAFSRSYMKIAIPTLLREVLLRLLSTVLVSVYLVGWIDFDQMTWGLSVNYLIVLGSLISYMFRIGKFSIETDFFFERKGFKSEFLNYSFITLLGTAGGILIMKIDSLMVSSMIGLEANAIYNIAFSIAIVMEMPRRAISQVSMPVVADYFSRQEFPKIDKLYKDIAVNQTLICILLFLGIWSNVDNLYHFVPNGTIYEAGKWVVLWIGFGKMCDVIFSINGEIIVFSKYYIFNITATVIMSIAVVVFNLLLIPSYGIEGAAFASFLAMFFFNFLKYLYIKIRLSFEPFSWDVLKILILGLGIYFIQAYIFSKNNPGIPDLIIRSLAITLFYALGIFLLGIAKKNQRKVIEKIKGLRP</sequence>
<accession>A0A9X2T0I6</accession>
<evidence type="ECO:0000313" key="7">
    <source>
        <dbReference type="EMBL" id="MCR9015633.1"/>
    </source>
</evidence>
<reference evidence="7" key="1">
    <citation type="submission" date="2022-08" db="EMBL/GenBank/DDBJ databases">
        <authorList>
            <person name="Zhang D."/>
        </authorList>
    </citation>
    <scope>NUCLEOTIDE SEQUENCE</scope>
    <source>
        <strain evidence="7">XJ19-11</strain>
    </source>
</reference>
<evidence type="ECO:0000256" key="4">
    <source>
        <dbReference type="ARBA" id="ARBA00022989"/>
    </source>
</evidence>
<evidence type="ECO:0000313" key="8">
    <source>
        <dbReference type="Proteomes" id="UP001142175"/>
    </source>
</evidence>